<keyword evidence="4" id="KW-1185">Reference proteome</keyword>
<evidence type="ECO:0000256" key="2">
    <source>
        <dbReference type="PROSITE-ProRule" id="PRU00708"/>
    </source>
</evidence>
<dbReference type="EMBL" id="VJMJ01000087">
    <property type="protein sequence ID" value="KAF0736837.1"/>
    <property type="molecule type" value="Genomic_DNA"/>
</dbReference>
<evidence type="ECO:0000256" key="1">
    <source>
        <dbReference type="ARBA" id="ARBA00022737"/>
    </source>
</evidence>
<evidence type="ECO:0000313" key="4">
    <source>
        <dbReference type="Proteomes" id="UP000481153"/>
    </source>
</evidence>
<dbReference type="PROSITE" id="PS51375">
    <property type="entry name" value="PPR"/>
    <property type="match status" value="4"/>
</dbReference>
<dbReference type="Pfam" id="PF13812">
    <property type="entry name" value="PPR_3"/>
    <property type="match status" value="3"/>
</dbReference>
<keyword evidence="1" id="KW-0677">Repeat</keyword>
<feature type="repeat" description="PPR" evidence="2">
    <location>
        <begin position="129"/>
        <end position="163"/>
    </location>
</feature>
<feature type="repeat" description="PPR" evidence="2">
    <location>
        <begin position="558"/>
        <end position="592"/>
    </location>
</feature>
<sequence length="918" mass="105385">MKRSAKASARLLQEQLRARSARVSQEEFSGLLAETGRAINSSAAEELLQLVKKQGDFQPTIFHKNAVLHALTRDGRHANVLSTLRKMDRKRESDAVSYNIALASCGWQGDLTNAQHFINRMYFRKLTRCNVTYTHAIQACVRSGNHLQAKVFWDAMIEEGVTPTANTVNAMLSVYLNAQPLTDREKYRSMTQIFDYAIEVRRIQPLRETALLILRVIFPDKIVPFLQSLQDRHLDVALDWEIYKAAMMHANQSGKHHKIVLDILQLYMELRPTIDSTHVQPLLVKLFLSPRSTKEVVDVVWRRFCNSNDVLLFDTLLDQLAKAHLLQDVVELLNKMQRGLSPRSYRIALTLAVSMKDTAAEQRILELFSKRKVPKLNQNRRAFRFHCNVALDYMVNCGHVKAAHLYFDHMPVVHDQLAYGLLFRGYAQLDRPVASQRAIVLELLERMRSADLEPKTGTLCSVVKSLRHQPKLLMGFMRNLANMYPLDLDVYQCAMEVFRKEGMWREAIELCELMNSMGVAPNEKTNAKVLMACANGGEFKTAMEFIEHHVHDGLQQPNIRIFNAAIQVCAKTGHNDMAETLFEGLKAVGLSPTKKTFAWYMNALVNGGQLDKARQLINEMKEHNIPLDIAMYNRLLNGCMGTPSIAFEVLEELKDQHITPEVRTYNQVLGSMISSREVGLEAMESVLDELQQQNLTPTVGAFSMMMAKCLQMGKPQSAMKVWERMIHVEGIWPDTYCFSLYVQAWRRSLRRRPTEKHDVDDDAPSLQVVVEYLMDPKWKAQLQDERLYLEVFKLFVVLLERRNINLADDAHDLLVQMDANALDIVDATAVVMRLFNQENRPDEVAALYHRLQERRLKPSLSCYMEYLIALEAAERWIDSTNVFLEIRRTFGSALTVDKLSRTYMGRQYLRSNSINFKK</sequence>
<dbReference type="Proteomes" id="UP000481153">
    <property type="component" value="Unassembled WGS sequence"/>
</dbReference>
<accession>A0A6G0X9S1</accession>
<feature type="repeat" description="PPR" evidence="2">
    <location>
        <begin position="593"/>
        <end position="627"/>
    </location>
</feature>
<protein>
    <recommendedName>
        <fullName evidence="5">Pentacotripeptide-repeat region of PRORP domain-containing protein</fullName>
    </recommendedName>
</protein>
<dbReference type="InterPro" id="IPR002885">
    <property type="entry name" value="PPR_rpt"/>
</dbReference>
<dbReference type="AlphaFoldDB" id="A0A6G0X9S1"/>
<evidence type="ECO:0000313" key="3">
    <source>
        <dbReference type="EMBL" id="KAF0736837.1"/>
    </source>
</evidence>
<dbReference type="PANTHER" id="PTHR47936">
    <property type="entry name" value="PPR_LONG DOMAIN-CONTAINING PROTEIN"/>
    <property type="match status" value="1"/>
</dbReference>
<organism evidence="3 4">
    <name type="scientific">Aphanomyces euteiches</name>
    <dbReference type="NCBI Taxonomy" id="100861"/>
    <lineage>
        <taxon>Eukaryota</taxon>
        <taxon>Sar</taxon>
        <taxon>Stramenopiles</taxon>
        <taxon>Oomycota</taxon>
        <taxon>Saprolegniomycetes</taxon>
        <taxon>Saprolegniales</taxon>
        <taxon>Verrucalvaceae</taxon>
        <taxon>Aphanomyces</taxon>
    </lineage>
</organism>
<feature type="repeat" description="PPR" evidence="2">
    <location>
        <begin position="487"/>
        <end position="521"/>
    </location>
</feature>
<dbReference type="PANTHER" id="PTHR47936:SF1">
    <property type="entry name" value="PENTATRICOPEPTIDE REPEAT-CONTAINING PROTEIN GUN1, CHLOROPLASTIC"/>
    <property type="match status" value="1"/>
</dbReference>
<dbReference type="Gene3D" id="1.25.40.10">
    <property type="entry name" value="Tetratricopeptide repeat domain"/>
    <property type="match status" value="4"/>
</dbReference>
<reference evidence="3 4" key="1">
    <citation type="submission" date="2019-07" db="EMBL/GenBank/DDBJ databases">
        <title>Genomics analysis of Aphanomyces spp. identifies a new class of oomycete effector associated with host adaptation.</title>
        <authorList>
            <person name="Gaulin E."/>
        </authorList>
    </citation>
    <scope>NUCLEOTIDE SEQUENCE [LARGE SCALE GENOMIC DNA]</scope>
    <source>
        <strain evidence="3 4">ATCC 201684</strain>
    </source>
</reference>
<comment type="caution">
    <text evidence="3">The sequence shown here is derived from an EMBL/GenBank/DDBJ whole genome shotgun (WGS) entry which is preliminary data.</text>
</comment>
<dbReference type="InterPro" id="IPR011990">
    <property type="entry name" value="TPR-like_helical_dom_sf"/>
</dbReference>
<gene>
    <name evidence="3" type="ORF">Ae201684_006993</name>
</gene>
<name>A0A6G0X9S1_9STRA</name>
<dbReference type="Pfam" id="PF01535">
    <property type="entry name" value="PPR"/>
    <property type="match status" value="2"/>
</dbReference>
<dbReference type="VEuPathDB" id="FungiDB:AeMF1_017776"/>
<evidence type="ECO:0008006" key="5">
    <source>
        <dbReference type="Google" id="ProtNLM"/>
    </source>
</evidence>
<proteinExistence type="predicted"/>
<dbReference type="NCBIfam" id="TIGR00756">
    <property type="entry name" value="PPR"/>
    <property type="match status" value="3"/>
</dbReference>